<keyword evidence="8 9" id="KW-0315">Glutamine amidotransferase</keyword>
<dbReference type="GO" id="GO:0005829">
    <property type="term" value="C:cytosol"/>
    <property type="evidence" value="ECO:0007669"/>
    <property type="project" value="TreeGrafter"/>
</dbReference>
<evidence type="ECO:0000256" key="5">
    <source>
        <dbReference type="ARBA" id="ARBA00022749"/>
    </source>
</evidence>
<evidence type="ECO:0000256" key="10">
    <source>
        <dbReference type="PROSITE-ProRule" id="PRU00886"/>
    </source>
</evidence>
<comment type="catalytic activity">
    <reaction evidence="9">
        <text>XMP + L-glutamine + ATP + H2O = GMP + L-glutamate + AMP + diphosphate + 2 H(+)</text>
        <dbReference type="Rhea" id="RHEA:11680"/>
        <dbReference type="ChEBI" id="CHEBI:15377"/>
        <dbReference type="ChEBI" id="CHEBI:15378"/>
        <dbReference type="ChEBI" id="CHEBI:29985"/>
        <dbReference type="ChEBI" id="CHEBI:30616"/>
        <dbReference type="ChEBI" id="CHEBI:33019"/>
        <dbReference type="ChEBI" id="CHEBI:57464"/>
        <dbReference type="ChEBI" id="CHEBI:58115"/>
        <dbReference type="ChEBI" id="CHEBI:58359"/>
        <dbReference type="ChEBI" id="CHEBI:456215"/>
        <dbReference type="EC" id="6.3.5.2"/>
    </reaction>
</comment>
<dbReference type="SUPFAM" id="SSF54810">
    <property type="entry name" value="GMP synthetase C-terminal dimerisation domain"/>
    <property type="match status" value="1"/>
</dbReference>
<proteinExistence type="inferred from homology"/>
<dbReference type="Gene3D" id="3.30.300.10">
    <property type="match status" value="1"/>
</dbReference>
<feature type="active site" description="Nucleophile" evidence="9">
    <location>
        <position position="94"/>
    </location>
</feature>
<gene>
    <name evidence="9" type="primary">guaA</name>
    <name evidence="12" type="ORF">SAMN04488513_11055</name>
</gene>
<dbReference type="PROSITE" id="PS51273">
    <property type="entry name" value="GATASE_TYPE_1"/>
    <property type="match status" value="1"/>
</dbReference>
<dbReference type="CDD" id="cd01997">
    <property type="entry name" value="GMP_synthase_C"/>
    <property type="match status" value="1"/>
</dbReference>
<protein>
    <recommendedName>
        <fullName evidence="9">GMP synthase [glutamine-hydrolyzing]</fullName>
        <ecNumber evidence="9">6.3.5.2</ecNumber>
    </recommendedName>
    <alternativeName>
        <fullName evidence="9">GMP synthetase</fullName>
    </alternativeName>
    <alternativeName>
        <fullName evidence="9">Glutamine amidotransferase</fullName>
    </alternativeName>
</protein>
<keyword evidence="13" id="KW-1185">Reference proteome</keyword>
<dbReference type="InterPro" id="IPR029062">
    <property type="entry name" value="Class_I_gatase-like"/>
</dbReference>
<evidence type="ECO:0000313" key="12">
    <source>
        <dbReference type="EMBL" id="SHJ84582.1"/>
    </source>
</evidence>
<dbReference type="UniPathway" id="UPA00189">
    <property type="reaction ID" value="UER00296"/>
</dbReference>
<dbReference type="InterPro" id="IPR014729">
    <property type="entry name" value="Rossmann-like_a/b/a_fold"/>
</dbReference>
<keyword evidence="5 9" id="KW-0332">GMP biosynthesis</keyword>
<dbReference type="PROSITE" id="PS51553">
    <property type="entry name" value="GMPS_ATP_PPASE"/>
    <property type="match status" value="1"/>
</dbReference>
<dbReference type="InterPro" id="IPR025777">
    <property type="entry name" value="GMPS_ATP_PPase_dom"/>
</dbReference>
<dbReference type="Pfam" id="PF00958">
    <property type="entry name" value="GMP_synt_C"/>
    <property type="match status" value="1"/>
</dbReference>
<organism evidence="12 13">
    <name type="scientific">Pseudozobellia thermophila</name>
    <dbReference type="NCBI Taxonomy" id="192903"/>
    <lineage>
        <taxon>Bacteria</taxon>
        <taxon>Pseudomonadati</taxon>
        <taxon>Bacteroidota</taxon>
        <taxon>Flavobacteriia</taxon>
        <taxon>Flavobacteriales</taxon>
        <taxon>Flavobacteriaceae</taxon>
        <taxon>Pseudozobellia</taxon>
    </lineage>
</organism>
<comment type="subunit">
    <text evidence="9">Homodimer.</text>
</comment>
<dbReference type="SUPFAM" id="SSF52317">
    <property type="entry name" value="Class I glutamine amidotransferase-like"/>
    <property type="match status" value="1"/>
</dbReference>
<dbReference type="Pfam" id="PF02540">
    <property type="entry name" value="NAD_synthase"/>
    <property type="match status" value="1"/>
</dbReference>
<dbReference type="InterPro" id="IPR022955">
    <property type="entry name" value="GMP_synthase"/>
</dbReference>
<feature type="active site" evidence="9">
    <location>
        <position position="182"/>
    </location>
</feature>
<evidence type="ECO:0000256" key="1">
    <source>
        <dbReference type="ARBA" id="ARBA00002332"/>
    </source>
</evidence>
<dbReference type="Gene3D" id="3.40.50.880">
    <property type="match status" value="1"/>
</dbReference>
<dbReference type="EC" id="6.3.5.2" evidence="9"/>
<dbReference type="InterPro" id="IPR004739">
    <property type="entry name" value="GMP_synth_GATase"/>
</dbReference>
<dbReference type="Proteomes" id="UP000184543">
    <property type="component" value="Unassembled WGS sequence"/>
</dbReference>
<dbReference type="SUPFAM" id="SSF52402">
    <property type="entry name" value="Adenine nucleotide alpha hydrolases-like"/>
    <property type="match status" value="1"/>
</dbReference>
<evidence type="ECO:0000256" key="7">
    <source>
        <dbReference type="ARBA" id="ARBA00022840"/>
    </source>
</evidence>
<evidence type="ECO:0000256" key="8">
    <source>
        <dbReference type="ARBA" id="ARBA00022962"/>
    </source>
</evidence>
<dbReference type="EMBL" id="FQYU01000010">
    <property type="protein sequence ID" value="SHJ84582.1"/>
    <property type="molecule type" value="Genomic_DNA"/>
</dbReference>
<accession>A0A1M6MMA0</accession>
<keyword evidence="6 9" id="KW-0658">Purine biosynthesis</keyword>
<dbReference type="CDD" id="cd01742">
    <property type="entry name" value="GATase1_GMP_Synthase"/>
    <property type="match status" value="1"/>
</dbReference>
<dbReference type="InterPro" id="IPR017926">
    <property type="entry name" value="GATASE"/>
</dbReference>
<dbReference type="PANTHER" id="PTHR11922">
    <property type="entry name" value="GMP SYNTHASE-RELATED"/>
    <property type="match status" value="1"/>
</dbReference>
<sequence length="525" mass="58367">MGRGFFKFGKFLFLPMQNNVLILDFGSQYTQLIARRVRELNIFCEIKPYNKLPEDLSEYKAVILSGSPFSVRADDAPHPDLSQIKGKKPLLAVCYGAQYLAHFGGGNVAPSNTREYGRANLSYIKPDEVFFESISEGSQVWMSHSDTIQKLPEGAMVLASTHDVENAAYRIAGEETYAIQFHPEVYHTKDGKQLLENFLVKIAGLGQTWTPDAFVDSTVAELKRKIGDEKVILGLSGGVDSTVAAVLLHKAIGKHLHCIFVNNGLLRKNEFEEVLEQYKGMGLNVKGVDASARFLDALKGESDPEKKRKIIGRVFIEVFDDEAHKVEDAKWLAQGTIYPDVIESVSATGGPSATIKSHHNVGGLPDFMKLKVVEPLKMLFKDEVRRVGRSMDIGEERLGRHPFPGPGLAIRILGDITAEKVAILQEVDHIFIKGLRDWGLYDKVWQAGAMLLPVNSVGVMGDERTYEKCVALRAVESTDGMTADWVNLPYEFLQKMSNDIINKVPGVNRVVYDISSKPPATIEWE</sequence>
<dbReference type="InterPro" id="IPR022310">
    <property type="entry name" value="NAD/GMP_synthase"/>
</dbReference>
<dbReference type="PANTHER" id="PTHR11922:SF2">
    <property type="entry name" value="GMP SYNTHASE [GLUTAMINE-HYDROLYZING]"/>
    <property type="match status" value="1"/>
</dbReference>
<dbReference type="HAMAP" id="MF_00344">
    <property type="entry name" value="GMP_synthase"/>
    <property type="match status" value="1"/>
</dbReference>
<evidence type="ECO:0000259" key="11">
    <source>
        <dbReference type="PROSITE" id="PS51553"/>
    </source>
</evidence>
<dbReference type="AlphaFoldDB" id="A0A1M6MMA0"/>
<feature type="binding site" evidence="10">
    <location>
        <begin position="236"/>
        <end position="242"/>
    </location>
    <ligand>
        <name>ATP</name>
        <dbReference type="ChEBI" id="CHEBI:30616"/>
    </ligand>
</feature>
<evidence type="ECO:0000256" key="2">
    <source>
        <dbReference type="ARBA" id="ARBA00005153"/>
    </source>
</evidence>
<dbReference type="GO" id="GO:0003921">
    <property type="term" value="F:GMP synthase activity"/>
    <property type="evidence" value="ECO:0007669"/>
    <property type="project" value="InterPro"/>
</dbReference>
<dbReference type="InterPro" id="IPR001674">
    <property type="entry name" value="GMP_synth_C"/>
</dbReference>
<dbReference type="NCBIfam" id="TIGR00884">
    <property type="entry name" value="guaA_Cterm"/>
    <property type="match status" value="1"/>
</dbReference>
<name>A0A1M6MMA0_9FLAO</name>
<dbReference type="GO" id="GO:0005524">
    <property type="term" value="F:ATP binding"/>
    <property type="evidence" value="ECO:0007669"/>
    <property type="project" value="UniProtKB-UniRule"/>
</dbReference>
<feature type="active site" evidence="9">
    <location>
        <position position="184"/>
    </location>
</feature>
<evidence type="ECO:0000256" key="9">
    <source>
        <dbReference type="HAMAP-Rule" id="MF_00344"/>
    </source>
</evidence>
<feature type="domain" description="GMPS ATP-PPase" evidence="11">
    <location>
        <begin position="209"/>
        <end position="400"/>
    </location>
</feature>
<comment type="pathway">
    <text evidence="2 9">Purine metabolism; GMP biosynthesis; GMP from XMP (L-Gln route): step 1/1.</text>
</comment>
<evidence type="ECO:0000256" key="4">
    <source>
        <dbReference type="ARBA" id="ARBA00022741"/>
    </source>
</evidence>
<evidence type="ECO:0000256" key="6">
    <source>
        <dbReference type="ARBA" id="ARBA00022755"/>
    </source>
</evidence>
<dbReference type="NCBIfam" id="NF000848">
    <property type="entry name" value="PRK00074.1"/>
    <property type="match status" value="1"/>
</dbReference>
<dbReference type="STRING" id="192903.SAMN04488513_11055"/>
<dbReference type="Pfam" id="PF00117">
    <property type="entry name" value="GATase"/>
    <property type="match status" value="1"/>
</dbReference>
<keyword evidence="3 9" id="KW-0436">Ligase</keyword>
<evidence type="ECO:0000256" key="3">
    <source>
        <dbReference type="ARBA" id="ARBA00022598"/>
    </source>
</evidence>
<dbReference type="FunFam" id="3.30.300.10:FF:000002">
    <property type="entry name" value="GMP synthase [glutamine-hydrolyzing]"/>
    <property type="match status" value="1"/>
</dbReference>
<dbReference type="FunFam" id="3.40.50.620:FF:000001">
    <property type="entry name" value="GMP synthase [glutamine-hydrolyzing]"/>
    <property type="match status" value="1"/>
</dbReference>
<keyword evidence="4 9" id="KW-0547">Nucleotide-binding</keyword>
<reference evidence="13" key="1">
    <citation type="submission" date="2016-11" db="EMBL/GenBank/DDBJ databases">
        <authorList>
            <person name="Varghese N."/>
            <person name="Submissions S."/>
        </authorList>
    </citation>
    <scope>NUCLEOTIDE SEQUENCE [LARGE SCALE GENOMIC DNA]</scope>
    <source>
        <strain evidence="13">DSM 19858</strain>
    </source>
</reference>
<comment type="function">
    <text evidence="1 9">Catalyzes the synthesis of GMP from XMP.</text>
</comment>
<evidence type="ECO:0000313" key="13">
    <source>
        <dbReference type="Proteomes" id="UP000184543"/>
    </source>
</evidence>
<dbReference type="NCBIfam" id="TIGR00888">
    <property type="entry name" value="guaA_Nterm"/>
    <property type="match status" value="1"/>
</dbReference>
<dbReference type="Gene3D" id="3.40.50.620">
    <property type="entry name" value="HUPs"/>
    <property type="match status" value="1"/>
</dbReference>
<dbReference type="FunFam" id="3.40.50.880:FF:000047">
    <property type="entry name" value="GMP synthase [glutamine-hydrolyzing] subunit A"/>
    <property type="match status" value="1"/>
</dbReference>
<keyword evidence="7 9" id="KW-0067">ATP-binding</keyword>